<dbReference type="RefSeq" id="WP_157812468.1">
    <property type="nucleotide sequence ID" value="NZ_PHUF01000002.1"/>
</dbReference>
<gene>
    <name evidence="3" type="ORF">B0I00_0945</name>
</gene>
<feature type="signal peptide" evidence="2">
    <location>
        <begin position="1"/>
        <end position="20"/>
    </location>
</feature>
<comment type="caution">
    <text evidence="3">The sequence shown here is derived from an EMBL/GenBank/DDBJ whole genome shotgun (WGS) entry which is preliminary data.</text>
</comment>
<dbReference type="SUPFAM" id="SSF48452">
    <property type="entry name" value="TPR-like"/>
    <property type="match status" value="1"/>
</dbReference>
<accession>A0A2N0I3F1</accession>
<dbReference type="OrthoDB" id="8480982at2"/>
<feature type="repeat" description="TPR" evidence="1">
    <location>
        <begin position="67"/>
        <end position="100"/>
    </location>
</feature>
<dbReference type="Proteomes" id="UP000232587">
    <property type="component" value="Unassembled WGS sequence"/>
</dbReference>
<dbReference type="Pfam" id="PF14559">
    <property type="entry name" value="TPR_19"/>
    <property type="match status" value="1"/>
</dbReference>
<sequence length="168" mass="17449">MRYMPAALALSAIVAITASVGEGAPPAPLDGRAAALVEQGRAALAAGQADRAIDFYEAALAVQPGHVAIYLNLAEATRREGMQGKALHYYREALEREPDNTYAIAGEGAALVEKGAVEKAKRNLTRLQQLCGASCAPTQQLAAAIQKGPTVQVVTADQVAVKPEVSAN</sequence>
<dbReference type="SMART" id="SM00028">
    <property type="entry name" value="TPR"/>
    <property type="match status" value="2"/>
</dbReference>
<dbReference type="InterPro" id="IPR011990">
    <property type="entry name" value="TPR-like_helical_dom_sf"/>
</dbReference>
<dbReference type="EMBL" id="PHUF01000002">
    <property type="protein sequence ID" value="PKB25738.1"/>
    <property type="molecule type" value="Genomic_DNA"/>
</dbReference>
<keyword evidence="2" id="KW-0732">Signal</keyword>
<dbReference type="PROSITE" id="PS50005">
    <property type="entry name" value="TPR"/>
    <property type="match status" value="2"/>
</dbReference>
<reference evidence="3 4" key="1">
    <citation type="submission" date="2017-11" db="EMBL/GenBank/DDBJ databases">
        <title>Genomic Encyclopedia of Type Strains, Phase III (KMG-III): the genomes of soil and plant-associated and newly described type strains.</title>
        <authorList>
            <person name="Whitman W."/>
        </authorList>
    </citation>
    <scope>NUCLEOTIDE SEQUENCE [LARGE SCALE GENOMIC DNA]</scope>
    <source>
        <strain evidence="3 4">CGMCC 1.12274</strain>
    </source>
</reference>
<keyword evidence="4" id="KW-1185">Reference proteome</keyword>
<organism evidence="3 4">
    <name type="scientific">Novosphingobium kunmingense</name>
    <dbReference type="NCBI Taxonomy" id="1211806"/>
    <lineage>
        <taxon>Bacteria</taxon>
        <taxon>Pseudomonadati</taxon>
        <taxon>Pseudomonadota</taxon>
        <taxon>Alphaproteobacteria</taxon>
        <taxon>Sphingomonadales</taxon>
        <taxon>Sphingomonadaceae</taxon>
        <taxon>Novosphingobium</taxon>
    </lineage>
</organism>
<feature type="chain" id="PRO_5014935916" evidence="2">
    <location>
        <begin position="21"/>
        <end position="168"/>
    </location>
</feature>
<protein>
    <submittedName>
        <fullName evidence="3">Tetratricopeptide repeat protein</fullName>
    </submittedName>
</protein>
<evidence type="ECO:0000256" key="2">
    <source>
        <dbReference type="SAM" id="SignalP"/>
    </source>
</evidence>
<dbReference type="Gene3D" id="1.25.40.10">
    <property type="entry name" value="Tetratricopeptide repeat domain"/>
    <property type="match status" value="1"/>
</dbReference>
<keyword evidence="1" id="KW-0802">TPR repeat</keyword>
<evidence type="ECO:0000313" key="4">
    <source>
        <dbReference type="Proteomes" id="UP000232587"/>
    </source>
</evidence>
<proteinExistence type="predicted"/>
<dbReference type="InterPro" id="IPR019734">
    <property type="entry name" value="TPR_rpt"/>
</dbReference>
<name>A0A2N0I3F1_9SPHN</name>
<feature type="repeat" description="TPR" evidence="1">
    <location>
        <begin position="33"/>
        <end position="66"/>
    </location>
</feature>
<evidence type="ECO:0000256" key="1">
    <source>
        <dbReference type="PROSITE-ProRule" id="PRU00339"/>
    </source>
</evidence>
<evidence type="ECO:0000313" key="3">
    <source>
        <dbReference type="EMBL" id="PKB25738.1"/>
    </source>
</evidence>
<dbReference type="AlphaFoldDB" id="A0A2N0I3F1"/>